<comment type="similarity">
    <text evidence="2">Belongs to the TamA family.</text>
</comment>
<evidence type="ECO:0000256" key="9">
    <source>
        <dbReference type="ARBA" id="ARBA00033063"/>
    </source>
</evidence>
<keyword evidence="5" id="KW-0812">Transmembrane</keyword>
<evidence type="ECO:0000259" key="12">
    <source>
        <dbReference type="Pfam" id="PF01103"/>
    </source>
</evidence>
<evidence type="ECO:0000256" key="5">
    <source>
        <dbReference type="ARBA" id="ARBA00022692"/>
    </source>
</evidence>
<evidence type="ECO:0000256" key="1">
    <source>
        <dbReference type="ARBA" id="ARBA00004442"/>
    </source>
</evidence>
<comment type="caution">
    <text evidence="14">The sequence shown here is derived from an EMBL/GenBank/DDBJ whole genome shotgun (WGS) entry which is preliminary data.</text>
</comment>
<dbReference type="Pfam" id="PF17243">
    <property type="entry name" value="POTRA_TamA_1"/>
    <property type="match status" value="1"/>
</dbReference>
<evidence type="ECO:0000256" key="10">
    <source>
        <dbReference type="ARBA" id="ARBA00093548"/>
    </source>
</evidence>
<dbReference type="RefSeq" id="WP_229667845.1">
    <property type="nucleotide sequence ID" value="NZ_BMKE01000010.1"/>
</dbReference>
<feature type="chain" id="PRO_5046651825" description="Translocation and assembly module subunit TamA" evidence="11">
    <location>
        <begin position="21"/>
        <end position="571"/>
    </location>
</feature>
<evidence type="ECO:0000259" key="13">
    <source>
        <dbReference type="Pfam" id="PF17243"/>
    </source>
</evidence>
<evidence type="ECO:0000256" key="8">
    <source>
        <dbReference type="ARBA" id="ARBA00023237"/>
    </source>
</evidence>
<comment type="subcellular location">
    <subcellularLocation>
        <location evidence="1">Cell outer membrane</location>
    </subcellularLocation>
</comment>
<keyword evidence="8" id="KW-0998">Cell outer membrane</keyword>
<reference evidence="15" key="1">
    <citation type="journal article" date="2019" name="Int. J. Syst. Evol. Microbiol.">
        <title>The Global Catalogue of Microorganisms (GCM) 10K type strain sequencing project: providing services to taxonomists for standard genome sequencing and annotation.</title>
        <authorList>
            <consortium name="The Broad Institute Genomics Platform"/>
            <consortium name="The Broad Institute Genome Sequencing Center for Infectious Disease"/>
            <person name="Wu L."/>
            <person name="Ma J."/>
        </authorList>
    </citation>
    <scope>NUCLEOTIDE SEQUENCE [LARGE SCALE GENOMIC DNA]</scope>
    <source>
        <strain evidence="15">CGMCC 1.15923</strain>
    </source>
</reference>
<keyword evidence="6 11" id="KW-0732">Signal</keyword>
<protein>
    <recommendedName>
        <fullName evidence="3">Translocation and assembly module subunit TamA</fullName>
    </recommendedName>
    <alternativeName>
        <fullName evidence="9">Autotransporter assembly factor TamA</fullName>
    </alternativeName>
</protein>
<proteinExistence type="inferred from homology"/>
<evidence type="ECO:0000313" key="15">
    <source>
        <dbReference type="Proteomes" id="UP000646152"/>
    </source>
</evidence>
<feature type="signal peptide" evidence="11">
    <location>
        <begin position="1"/>
        <end position="20"/>
    </location>
</feature>
<evidence type="ECO:0000256" key="3">
    <source>
        <dbReference type="ARBA" id="ARBA00015419"/>
    </source>
</evidence>
<name>A0ABQ1IKP7_9GAMM</name>
<organism evidence="14 15">
    <name type="scientific">Oceanisphaera marina</name>
    <dbReference type="NCBI Taxonomy" id="2017550"/>
    <lineage>
        <taxon>Bacteria</taxon>
        <taxon>Pseudomonadati</taxon>
        <taxon>Pseudomonadota</taxon>
        <taxon>Gammaproteobacteria</taxon>
        <taxon>Aeromonadales</taxon>
        <taxon>Aeromonadaceae</taxon>
        <taxon>Oceanisphaera</taxon>
    </lineage>
</organism>
<dbReference type="Gene3D" id="2.40.160.50">
    <property type="entry name" value="membrane protein fhac: a member of the omp85/tpsb transporter family"/>
    <property type="match status" value="1"/>
</dbReference>
<evidence type="ECO:0000256" key="7">
    <source>
        <dbReference type="ARBA" id="ARBA00023136"/>
    </source>
</evidence>
<evidence type="ECO:0000256" key="4">
    <source>
        <dbReference type="ARBA" id="ARBA00022452"/>
    </source>
</evidence>
<evidence type="ECO:0000256" key="11">
    <source>
        <dbReference type="SAM" id="SignalP"/>
    </source>
</evidence>
<dbReference type="InterPro" id="IPR035243">
    <property type="entry name" value="TamA_POTRA_Dom_1"/>
</dbReference>
<keyword evidence="4" id="KW-1134">Transmembrane beta strand</keyword>
<dbReference type="InterPro" id="IPR000184">
    <property type="entry name" value="Bac_surfAg_D15"/>
</dbReference>
<comment type="subunit">
    <text evidence="10">Interacts with TamB to form the translocation and assembly module (TAM).</text>
</comment>
<accession>A0ABQ1IKP7</accession>
<feature type="domain" description="Bacterial surface antigen (D15)" evidence="12">
    <location>
        <begin position="264"/>
        <end position="568"/>
    </location>
</feature>
<feature type="domain" description="TamA POTRA" evidence="13">
    <location>
        <begin position="25"/>
        <end position="95"/>
    </location>
</feature>
<dbReference type="PANTHER" id="PTHR12815">
    <property type="entry name" value="SORTING AND ASSEMBLY MACHINERY SAMM50 PROTEIN FAMILY MEMBER"/>
    <property type="match status" value="1"/>
</dbReference>
<keyword evidence="15" id="KW-1185">Reference proteome</keyword>
<evidence type="ECO:0000256" key="2">
    <source>
        <dbReference type="ARBA" id="ARBA00010248"/>
    </source>
</evidence>
<dbReference type="PANTHER" id="PTHR12815:SF47">
    <property type="entry name" value="TRANSLOCATION AND ASSEMBLY MODULE SUBUNIT TAMA"/>
    <property type="match status" value="1"/>
</dbReference>
<sequence>MNKGVWGLLALLLLSLSARADEISFRLKGLKGDLKDNTRIYLDQLPPIEAEQLPRFRKDIQTAVVTSLQALGYYSPDIEITVNKDKPEQVLVNVKAGEPVRIRELNISLEGESQTDPQFELLLGQLGLQQNNVFQHDVYEKTKASLLSLALSRGYFDAQYQHNQVLVHPQENAADVILVFDSGPRYKFGELQVDSDRPVARLLDPLVDVKPGDPYQANKISQLSRSLSSTQYFRRVEVLPMVSEADENHQIPLAVVLRAKADNEVEVGVGFSTDEGARVSSNWDKPWINSLGHSLQTNLKVSAPKQDITVVYKIPRGNPLNNYYTVQGGYQMLDQDDTVSDRVVASVHRWDKDTDDWTRDVFIRSEFESYTQGKQEDESFLLIPGVTYSRTRVRGGLDATWGDAQTATLELSEPWWGSDTRFIRLFGRSKWLRTVGEGQRVIARAEQGAVWVDEINELPPSLRFFTGGDVTVRGFSYQSITPVDENGDRLGAKYATALSMEYDYKVAQKWRLATFVDTGTATNDYTEAWKVGTGVGVRWQTPVGPVRLDLAFGVSEDQVPMRIHFTLGPDL</sequence>
<gene>
    <name evidence="14" type="ORF">GCM10011502_14840</name>
</gene>
<keyword evidence="7" id="KW-0472">Membrane</keyword>
<dbReference type="EMBL" id="BMKE01000010">
    <property type="protein sequence ID" value="GGB42555.1"/>
    <property type="molecule type" value="Genomic_DNA"/>
</dbReference>
<dbReference type="InterPro" id="IPR039910">
    <property type="entry name" value="D15-like"/>
</dbReference>
<evidence type="ECO:0000256" key="6">
    <source>
        <dbReference type="ARBA" id="ARBA00022729"/>
    </source>
</evidence>
<evidence type="ECO:0000313" key="14">
    <source>
        <dbReference type="EMBL" id="GGB42555.1"/>
    </source>
</evidence>
<dbReference type="Gene3D" id="3.10.20.310">
    <property type="entry name" value="membrane protein fhac"/>
    <property type="match status" value="3"/>
</dbReference>
<dbReference type="Pfam" id="PF01103">
    <property type="entry name" value="Omp85"/>
    <property type="match status" value="1"/>
</dbReference>
<dbReference type="Proteomes" id="UP000646152">
    <property type="component" value="Unassembled WGS sequence"/>
</dbReference>